<evidence type="ECO:0000256" key="1">
    <source>
        <dbReference type="SAM" id="SignalP"/>
    </source>
</evidence>
<evidence type="ECO:0008006" key="4">
    <source>
        <dbReference type="Google" id="ProtNLM"/>
    </source>
</evidence>
<protein>
    <recommendedName>
        <fullName evidence="4">Bacterial surface antigen (D15) domain-containing protein</fullName>
    </recommendedName>
</protein>
<evidence type="ECO:0000313" key="2">
    <source>
        <dbReference type="EMBL" id="KPJ73743.1"/>
    </source>
</evidence>
<dbReference type="AlphaFoldDB" id="A0A0S7YGV5"/>
<comment type="caution">
    <text evidence="2">The sequence shown here is derived from an EMBL/GenBank/DDBJ whole genome shotgun (WGS) entry which is preliminary data.</text>
</comment>
<name>A0A0S7YGV5_UNCT6</name>
<organism evidence="2 3">
    <name type="scientific">candidate division TA06 bacterium DG_78</name>
    <dbReference type="NCBI Taxonomy" id="1703772"/>
    <lineage>
        <taxon>Bacteria</taxon>
        <taxon>Bacteria division TA06</taxon>
    </lineage>
</organism>
<proteinExistence type="predicted"/>
<sequence length="293" mass="34020">MKKIYITICLCLFTLLNFAGANDTRMGILMTGDYIDDIVNIRTYPHHISLYHNSLYGDIASDVEDYGIIITPDIKYGAIAFWQDRETQGVFNLGYGLDLFNFNIGAFGSLVEDHTKFGVGFGRSFFTRRFDCSFIIHSESNYEQYQFNLRYSERKSDFIIVPKYQLNYYAEPFEYSNHILGLLIQRLVFSEGFVFFIAEYDFSRGDIENDYTNVYTGFELPLSKILILRLGVSERFTNGLESPTWYVEPGIGLQIRGFSIDFHVNKDWLFDRDEDENVGLIKSFGLDLNFGRF</sequence>
<keyword evidence="1" id="KW-0732">Signal</keyword>
<evidence type="ECO:0000313" key="3">
    <source>
        <dbReference type="Proteomes" id="UP000051012"/>
    </source>
</evidence>
<gene>
    <name evidence="2" type="ORF">AMJ52_03355</name>
</gene>
<accession>A0A0S7YGV5</accession>
<dbReference type="EMBL" id="LJNI01000030">
    <property type="protein sequence ID" value="KPJ73743.1"/>
    <property type="molecule type" value="Genomic_DNA"/>
</dbReference>
<dbReference type="Proteomes" id="UP000051012">
    <property type="component" value="Unassembled WGS sequence"/>
</dbReference>
<reference evidence="2 3" key="1">
    <citation type="journal article" date="2015" name="Microbiome">
        <title>Genomic resolution of linkages in carbon, nitrogen, and sulfur cycling among widespread estuary sediment bacteria.</title>
        <authorList>
            <person name="Baker B.J."/>
            <person name="Lazar C.S."/>
            <person name="Teske A.P."/>
            <person name="Dick G.J."/>
        </authorList>
    </citation>
    <scope>NUCLEOTIDE SEQUENCE [LARGE SCALE GENOMIC DNA]</scope>
    <source>
        <strain evidence="2">DG_78</strain>
    </source>
</reference>
<feature type="chain" id="PRO_5006640613" description="Bacterial surface antigen (D15) domain-containing protein" evidence="1">
    <location>
        <begin position="22"/>
        <end position="293"/>
    </location>
</feature>
<feature type="signal peptide" evidence="1">
    <location>
        <begin position="1"/>
        <end position="21"/>
    </location>
</feature>